<dbReference type="EMBL" id="JBHSXX010000001">
    <property type="protein sequence ID" value="MFC6869331.1"/>
    <property type="molecule type" value="Genomic_DNA"/>
</dbReference>
<accession>A0ABW2C2D6</accession>
<sequence>MVARLLLSLPMWLALRGASPLSRLWLRSVLWLPTSTALPGHPSGWLPRCRVWNPWDGPGLGLVVATAVGAAPSAVPG</sequence>
<dbReference type="RefSeq" id="WP_390221079.1">
    <property type="nucleotide sequence ID" value="NZ_JBHSXX010000001.1"/>
</dbReference>
<evidence type="ECO:0008006" key="3">
    <source>
        <dbReference type="Google" id="ProtNLM"/>
    </source>
</evidence>
<organism evidence="1 2">
    <name type="scientific">Haloechinothrix salitolerans</name>
    <dbReference type="NCBI Taxonomy" id="926830"/>
    <lineage>
        <taxon>Bacteria</taxon>
        <taxon>Bacillati</taxon>
        <taxon>Actinomycetota</taxon>
        <taxon>Actinomycetes</taxon>
        <taxon>Pseudonocardiales</taxon>
        <taxon>Pseudonocardiaceae</taxon>
        <taxon>Haloechinothrix</taxon>
    </lineage>
</organism>
<reference evidence="2" key="1">
    <citation type="journal article" date="2019" name="Int. J. Syst. Evol. Microbiol.">
        <title>The Global Catalogue of Microorganisms (GCM) 10K type strain sequencing project: providing services to taxonomists for standard genome sequencing and annotation.</title>
        <authorList>
            <consortium name="The Broad Institute Genomics Platform"/>
            <consortium name="The Broad Institute Genome Sequencing Center for Infectious Disease"/>
            <person name="Wu L."/>
            <person name="Ma J."/>
        </authorList>
    </citation>
    <scope>NUCLEOTIDE SEQUENCE [LARGE SCALE GENOMIC DNA]</scope>
    <source>
        <strain evidence="2">KCTC 32255</strain>
    </source>
</reference>
<evidence type="ECO:0000313" key="1">
    <source>
        <dbReference type="EMBL" id="MFC6869331.1"/>
    </source>
</evidence>
<proteinExistence type="predicted"/>
<comment type="caution">
    <text evidence="1">The sequence shown here is derived from an EMBL/GenBank/DDBJ whole genome shotgun (WGS) entry which is preliminary data.</text>
</comment>
<protein>
    <recommendedName>
        <fullName evidence="3">Secreted protein</fullName>
    </recommendedName>
</protein>
<keyword evidence="2" id="KW-1185">Reference proteome</keyword>
<name>A0ABW2C2D6_9PSEU</name>
<gene>
    <name evidence="1" type="ORF">ACFQGD_19490</name>
</gene>
<dbReference type="Proteomes" id="UP001596337">
    <property type="component" value="Unassembled WGS sequence"/>
</dbReference>
<evidence type="ECO:0000313" key="2">
    <source>
        <dbReference type="Proteomes" id="UP001596337"/>
    </source>
</evidence>